<name>A0A9P5U925_9AGAR</name>
<dbReference type="AlphaFoldDB" id="A0A9P5U925"/>
<comment type="caution">
    <text evidence="2">The sequence shown here is derived from an EMBL/GenBank/DDBJ whole genome shotgun (WGS) entry which is preliminary data.</text>
</comment>
<evidence type="ECO:0000313" key="2">
    <source>
        <dbReference type="EMBL" id="KAF9069573.1"/>
    </source>
</evidence>
<dbReference type="EMBL" id="JADNRY010000049">
    <property type="protein sequence ID" value="KAF9069573.1"/>
    <property type="molecule type" value="Genomic_DNA"/>
</dbReference>
<keyword evidence="3" id="KW-1185">Reference proteome</keyword>
<organism evidence="2 3">
    <name type="scientific">Rhodocollybia butyracea</name>
    <dbReference type="NCBI Taxonomy" id="206335"/>
    <lineage>
        <taxon>Eukaryota</taxon>
        <taxon>Fungi</taxon>
        <taxon>Dikarya</taxon>
        <taxon>Basidiomycota</taxon>
        <taxon>Agaricomycotina</taxon>
        <taxon>Agaricomycetes</taxon>
        <taxon>Agaricomycetidae</taxon>
        <taxon>Agaricales</taxon>
        <taxon>Marasmiineae</taxon>
        <taxon>Omphalotaceae</taxon>
        <taxon>Rhodocollybia</taxon>
    </lineage>
</organism>
<protein>
    <submittedName>
        <fullName evidence="2">Uncharacterized protein</fullName>
    </submittedName>
</protein>
<reference evidence="2" key="1">
    <citation type="submission" date="2020-11" db="EMBL/GenBank/DDBJ databases">
        <authorList>
            <consortium name="DOE Joint Genome Institute"/>
            <person name="Ahrendt S."/>
            <person name="Riley R."/>
            <person name="Andreopoulos W."/>
            <person name="Labutti K."/>
            <person name="Pangilinan J."/>
            <person name="Ruiz-Duenas F.J."/>
            <person name="Barrasa J.M."/>
            <person name="Sanchez-Garcia M."/>
            <person name="Camarero S."/>
            <person name="Miyauchi S."/>
            <person name="Serrano A."/>
            <person name="Linde D."/>
            <person name="Babiker R."/>
            <person name="Drula E."/>
            <person name="Ayuso-Fernandez I."/>
            <person name="Pacheco R."/>
            <person name="Padilla G."/>
            <person name="Ferreira P."/>
            <person name="Barriuso J."/>
            <person name="Kellner H."/>
            <person name="Castanera R."/>
            <person name="Alfaro M."/>
            <person name="Ramirez L."/>
            <person name="Pisabarro A.G."/>
            <person name="Kuo A."/>
            <person name="Tritt A."/>
            <person name="Lipzen A."/>
            <person name="He G."/>
            <person name="Yan M."/>
            <person name="Ng V."/>
            <person name="Cullen D."/>
            <person name="Martin F."/>
            <person name="Rosso M.-N."/>
            <person name="Henrissat B."/>
            <person name="Hibbett D."/>
            <person name="Martinez A.T."/>
            <person name="Grigoriev I.V."/>
        </authorList>
    </citation>
    <scope>NUCLEOTIDE SEQUENCE</scope>
    <source>
        <strain evidence="2">AH 40177</strain>
    </source>
</reference>
<feature type="region of interest" description="Disordered" evidence="1">
    <location>
        <begin position="388"/>
        <end position="424"/>
    </location>
</feature>
<gene>
    <name evidence="2" type="ORF">BDP27DRAFT_1420878</name>
</gene>
<feature type="region of interest" description="Disordered" evidence="1">
    <location>
        <begin position="207"/>
        <end position="226"/>
    </location>
</feature>
<evidence type="ECO:0000256" key="1">
    <source>
        <dbReference type="SAM" id="MobiDB-lite"/>
    </source>
</evidence>
<accession>A0A9P5U925</accession>
<evidence type="ECO:0000313" key="3">
    <source>
        <dbReference type="Proteomes" id="UP000772434"/>
    </source>
</evidence>
<sequence>MIYDFFCSFSNSSQIFHDNLDFAYGSSVVPLSLLNTTFHALTTSSVLGIPAAVEFGLLLSAFICLLHAPREVDLDCTSCPFLDATNHAEHCLSIFLHLAKELSLYFWNFNRLLPTLLSTYEPLGLTHLVSEAGQRTMYNPQHGHLLKTQTCFALRTSIPPFSFRNFAIDFTINLQTFQRSSFQASLLLPRYSQMRYHNPFIIYEVDSGDKQSDNEPSSSIDNPQDLVPLISQSEPSRLLDKIQNQSQVGSSTRPASELDVVQVHKWLEENYGATIEVPGYVPGRKRIIVKEIQSDINKQRIPLDVIRAVFPSHKCDTIFGVDRGNLDSDNLPFHHPSHWALQPNTWVIAKHGLYSGDPGVILPNDNEEMNLNEECLVLFLPRTPWPEPALEGGEADSEESKIGRKQKTLEQNSPLEHKKQKSSRLWANGVGSMSEVHERFPHHAQTTCVMAGTDCSDPLVCEHEKKTFLFDQEIYHGFPKNFFKDFKHAVPNWKLLSYGLYPCRVPAKFAPGEHVQVSPGYQGATFTTCIIDKVHPLFCEVAFSSRDCSFLEAVPQIHLQKKFSSGDLVKIIQKVSPITGVQQSQISNSIVSTVERKLVPIAGMEGFISATNEKNVEVWLPDLDLILNIEHNCLQLQPNLTALGETC</sequence>
<proteinExistence type="predicted"/>
<dbReference type="Proteomes" id="UP000772434">
    <property type="component" value="Unassembled WGS sequence"/>
</dbReference>